<evidence type="ECO:0000313" key="3">
    <source>
        <dbReference type="EMBL" id="CCI27955.1"/>
    </source>
</evidence>
<dbReference type="AlphaFoldDB" id="I4I0Y1"/>
<dbReference type="EMBL" id="CAIO01000416">
    <property type="protein sequence ID" value="CCI27955.1"/>
    <property type="molecule type" value="Genomic_DNA"/>
</dbReference>
<feature type="region of interest" description="Disordered" evidence="2">
    <location>
        <begin position="1"/>
        <end position="51"/>
    </location>
</feature>
<evidence type="ECO:0000256" key="1">
    <source>
        <dbReference type="SAM" id="Coils"/>
    </source>
</evidence>
<comment type="caution">
    <text evidence="3">The sequence shown here is derived from an EMBL/GenBank/DDBJ whole genome shotgun (WGS) entry which is preliminary data.</text>
</comment>
<reference evidence="3 4" key="1">
    <citation type="submission" date="2012-04" db="EMBL/GenBank/DDBJ databases">
        <authorList>
            <person name="Genoscope - CEA"/>
        </authorList>
    </citation>
    <scope>NUCLEOTIDE SEQUENCE [LARGE SCALE GENOMIC DNA]</scope>
    <source>
        <strain evidence="3 4">9809</strain>
    </source>
</reference>
<protein>
    <recommendedName>
        <fullName evidence="5">Nucleotide exchange factor GrpE</fullName>
    </recommendedName>
</protein>
<sequence>MNPEESPEQAVSTSLSSSELDSTATIGEELSEQQAHSAEEQSSSLSTEERIHDATLDSCLEQKPLTHPEVIAESDGLIQEKINKTTLSEISPLEIQNLQEASIIRLVLPTQTLLVKIEKQIINEEEETITLATEEPEKIPQRESLLDEQSEIKFPDLIEQALAKDKAELEQDKQELKIHAQKIQQWTQRGKTLKQTLKANEERIEQILSDSRKIQGSLPHHLQEQFQGRQQGLDLIGKMLNRLLESTEIDTDDNSELLELPSLSQPDLMTLIEAEQLEQSAEKLIKNKSKEVGIQRWQLVTQQRDLAEQYRKNWLHFVERKVLPILDGINEGQQHAETLISQLPKDNAEQEDNFKHWLQTYSDLQELFSQLLRDIKVYPMQVNIGKSMDYLRYEPFDVQPDSTLNNECVKEEIRQGYEYEIETEKEPLVLRPALVVVVKNDQG</sequence>
<organism evidence="3 4">
    <name type="scientific">Microcystis aeruginosa PCC 9809</name>
    <dbReference type="NCBI Taxonomy" id="1160285"/>
    <lineage>
        <taxon>Bacteria</taxon>
        <taxon>Bacillati</taxon>
        <taxon>Cyanobacteriota</taxon>
        <taxon>Cyanophyceae</taxon>
        <taxon>Oscillatoriophycideae</taxon>
        <taxon>Chroococcales</taxon>
        <taxon>Microcystaceae</taxon>
        <taxon>Microcystis</taxon>
    </lineage>
</organism>
<dbReference type="HOGENOM" id="CLU_617928_0_0_3"/>
<feature type="compositionally biased region" description="Low complexity" evidence="2">
    <location>
        <begin position="32"/>
        <end position="46"/>
    </location>
</feature>
<dbReference type="Proteomes" id="UP000004775">
    <property type="component" value="Unassembled WGS sequence"/>
</dbReference>
<feature type="coiled-coil region" evidence="1">
    <location>
        <begin position="159"/>
        <end position="189"/>
    </location>
</feature>
<dbReference type="RefSeq" id="WP_002798582.1">
    <property type="nucleotide sequence ID" value="NZ_HE973776.1"/>
</dbReference>
<evidence type="ECO:0000256" key="2">
    <source>
        <dbReference type="SAM" id="MobiDB-lite"/>
    </source>
</evidence>
<proteinExistence type="predicted"/>
<name>I4I0Y1_MICAE</name>
<evidence type="ECO:0000313" key="4">
    <source>
        <dbReference type="Proteomes" id="UP000004775"/>
    </source>
</evidence>
<feature type="compositionally biased region" description="Low complexity" evidence="2">
    <location>
        <begin position="12"/>
        <end position="23"/>
    </location>
</feature>
<gene>
    <name evidence="3" type="ORF">MICAH_4730003</name>
</gene>
<accession>I4I0Y1</accession>
<evidence type="ECO:0008006" key="5">
    <source>
        <dbReference type="Google" id="ProtNLM"/>
    </source>
</evidence>
<keyword evidence="1" id="KW-0175">Coiled coil</keyword>